<dbReference type="EMBL" id="AMZH03001283">
    <property type="protein sequence ID" value="RRT79904.1"/>
    <property type="molecule type" value="Genomic_DNA"/>
</dbReference>
<gene>
    <name evidence="2" type="ORF">B296_00001865</name>
</gene>
<sequence>MEETGSDAGFDDGWRRRGLRARASCMRPKPPPTWLADSQEKARSTPSPEPSSALLISGLDIWDSNEYSKKKKKKKSLRTGNAESVVIFLGTADEHMGLALITEMLRANPYA</sequence>
<accession>A0A427AUF6</accession>
<protein>
    <submittedName>
        <fullName evidence="2">Uncharacterized protein</fullName>
    </submittedName>
</protein>
<reference evidence="2 3" key="1">
    <citation type="journal article" date="2014" name="Agronomy (Basel)">
        <title>A Draft Genome Sequence for Ensete ventricosum, the Drought-Tolerant Tree Against Hunger.</title>
        <authorList>
            <person name="Harrison J."/>
            <person name="Moore K.A."/>
            <person name="Paszkiewicz K."/>
            <person name="Jones T."/>
            <person name="Grant M."/>
            <person name="Ambacheew D."/>
            <person name="Muzemil S."/>
            <person name="Studholme D.J."/>
        </authorList>
    </citation>
    <scope>NUCLEOTIDE SEQUENCE [LARGE SCALE GENOMIC DNA]</scope>
</reference>
<feature type="region of interest" description="Disordered" evidence="1">
    <location>
        <begin position="21"/>
        <end position="52"/>
    </location>
</feature>
<evidence type="ECO:0000313" key="3">
    <source>
        <dbReference type="Proteomes" id="UP000287651"/>
    </source>
</evidence>
<evidence type="ECO:0000313" key="2">
    <source>
        <dbReference type="EMBL" id="RRT79904.1"/>
    </source>
</evidence>
<evidence type="ECO:0000256" key="1">
    <source>
        <dbReference type="SAM" id="MobiDB-lite"/>
    </source>
</evidence>
<dbReference type="Proteomes" id="UP000287651">
    <property type="component" value="Unassembled WGS sequence"/>
</dbReference>
<comment type="caution">
    <text evidence="2">The sequence shown here is derived from an EMBL/GenBank/DDBJ whole genome shotgun (WGS) entry which is preliminary data.</text>
</comment>
<dbReference type="AlphaFoldDB" id="A0A427AUF6"/>
<proteinExistence type="predicted"/>
<organism evidence="2 3">
    <name type="scientific">Ensete ventricosum</name>
    <name type="common">Abyssinian banana</name>
    <name type="synonym">Musa ensete</name>
    <dbReference type="NCBI Taxonomy" id="4639"/>
    <lineage>
        <taxon>Eukaryota</taxon>
        <taxon>Viridiplantae</taxon>
        <taxon>Streptophyta</taxon>
        <taxon>Embryophyta</taxon>
        <taxon>Tracheophyta</taxon>
        <taxon>Spermatophyta</taxon>
        <taxon>Magnoliopsida</taxon>
        <taxon>Liliopsida</taxon>
        <taxon>Zingiberales</taxon>
        <taxon>Musaceae</taxon>
        <taxon>Ensete</taxon>
    </lineage>
</organism>
<name>A0A427AUF6_ENSVE</name>